<dbReference type="GO" id="GO:0004169">
    <property type="term" value="F:dolichyl-phosphate-mannose-protein mannosyltransferase activity"/>
    <property type="evidence" value="ECO:0007669"/>
    <property type="project" value="UniProtKB-UniRule"/>
</dbReference>
<keyword evidence="4 10" id="KW-0328">Glycosyltransferase</keyword>
<evidence type="ECO:0000256" key="9">
    <source>
        <dbReference type="ARBA" id="ARBA00093617"/>
    </source>
</evidence>
<proteinExistence type="inferred from homology"/>
<feature type="transmembrane region" description="Helical" evidence="10">
    <location>
        <begin position="449"/>
        <end position="468"/>
    </location>
</feature>
<evidence type="ECO:0000256" key="5">
    <source>
        <dbReference type="ARBA" id="ARBA00022679"/>
    </source>
</evidence>
<feature type="domain" description="Protein O-mannosyl-transferase C-terminal four TM" evidence="13">
    <location>
        <begin position="328"/>
        <end position="530"/>
    </location>
</feature>
<evidence type="ECO:0000256" key="7">
    <source>
        <dbReference type="ARBA" id="ARBA00022989"/>
    </source>
</evidence>
<evidence type="ECO:0000256" key="3">
    <source>
        <dbReference type="ARBA" id="ARBA00007222"/>
    </source>
</evidence>
<evidence type="ECO:0000256" key="10">
    <source>
        <dbReference type="RuleBase" id="RU367007"/>
    </source>
</evidence>
<evidence type="ECO:0000259" key="12">
    <source>
        <dbReference type="Pfam" id="PF02366"/>
    </source>
</evidence>
<dbReference type="Proteomes" id="UP000619260">
    <property type="component" value="Unassembled WGS sequence"/>
</dbReference>
<feature type="transmembrane region" description="Helical" evidence="10">
    <location>
        <begin position="129"/>
        <end position="146"/>
    </location>
</feature>
<keyword evidence="6 10" id="KW-0812">Transmembrane</keyword>
<feature type="transmembrane region" description="Helical" evidence="10">
    <location>
        <begin position="489"/>
        <end position="509"/>
    </location>
</feature>
<dbReference type="EC" id="2.4.1.-" evidence="10"/>
<feature type="transmembrane region" description="Helical" evidence="10">
    <location>
        <begin position="281"/>
        <end position="302"/>
    </location>
</feature>
<feature type="region of interest" description="Disordered" evidence="11">
    <location>
        <begin position="1"/>
        <end position="30"/>
    </location>
</feature>
<dbReference type="GO" id="GO:0012505">
    <property type="term" value="C:endomembrane system"/>
    <property type="evidence" value="ECO:0007669"/>
    <property type="project" value="UniProtKB-SubCell"/>
</dbReference>
<feature type="transmembrane region" description="Helical" evidence="10">
    <location>
        <begin position="180"/>
        <end position="199"/>
    </location>
</feature>
<evidence type="ECO:0000256" key="11">
    <source>
        <dbReference type="SAM" id="MobiDB-lite"/>
    </source>
</evidence>
<evidence type="ECO:0000256" key="4">
    <source>
        <dbReference type="ARBA" id="ARBA00022676"/>
    </source>
</evidence>
<dbReference type="EMBL" id="BOPF01000021">
    <property type="protein sequence ID" value="GIJ48456.1"/>
    <property type="molecule type" value="Genomic_DNA"/>
</dbReference>
<organism evidence="14 15">
    <name type="scientific">Virgisporangium aliadipatigenens</name>
    <dbReference type="NCBI Taxonomy" id="741659"/>
    <lineage>
        <taxon>Bacteria</taxon>
        <taxon>Bacillati</taxon>
        <taxon>Actinomycetota</taxon>
        <taxon>Actinomycetes</taxon>
        <taxon>Micromonosporales</taxon>
        <taxon>Micromonosporaceae</taxon>
        <taxon>Virgisporangium</taxon>
    </lineage>
</organism>
<evidence type="ECO:0000256" key="1">
    <source>
        <dbReference type="ARBA" id="ARBA00004127"/>
    </source>
</evidence>
<evidence type="ECO:0000256" key="8">
    <source>
        <dbReference type="ARBA" id="ARBA00023136"/>
    </source>
</evidence>
<dbReference type="InterPro" id="IPR027005">
    <property type="entry name" value="PMT-like"/>
</dbReference>
<dbReference type="RefSeq" id="WP_239153342.1">
    <property type="nucleotide sequence ID" value="NZ_BOPF01000021.1"/>
</dbReference>
<dbReference type="UniPathway" id="UPA00378"/>
<dbReference type="Pfam" id="PF16192">
    <property type="entry name" value="PMT_4TMC"/>
    <property type="match status" value="1"/>
</dbReference>
<comment type="subcellular location">
    <subcellularLocation>
        <location evidence="10">Cell membrane</location>
    </subcellularLocation>
    <subcellularLocation>
        <location evidence="1">Endomembrane system</location>
        <topology evidence="1">Multi-pass membrane protein</topology>
    </subcellularLocation>
</comment>
<accession>A0A8J3YRD0</accession>
<keyword evidence="7 10" id="KW-1133">Transmembrane helix</keyword>
<feature type="transmembrane region" description="Helical" evidence="10">
    <location>
        <begin position="389"/>
        <end position="406"/>
    </location>
</feature>
<keyword evidence="10" id="KW-1003">Cell membrane</keyword>
<dbReference type="AlphaFoldDB" id="A0A8J3YRD0"/>
<dbReference type="GO" id="GO:0005886">
    <property type="term" value="C:plasma membrane"/>
    <property type="evidence" value="ECO:0007669"/>
    <property type="project" value="UniProtKB-SubCell"/>
</dbReference>
<comment type="function">
    <text evidence="10">Protein O-mannosyltransferase that catalyzes the transfer of a single mannose residue from a polyprenol phospho-mannosyl lipidic donor to the hydroxyl group of selected serine and threonine residues in acceptor proteins.</text>
</comment>
<sequence>MSTEPAVAVIDLSKETQPSPVPPPPPPPGITEEVRQRLAVVGSDAMSWWATGFVVFITALLRLVNLGRPPQIIFDETYYATEGQELLAHGVEWRPESNTGDFVVHPPLGKWLIALGEWAFRDGGQYTAFGWRISAAIAGIISVLIVTRITRRLFRSTVLGCVAGLLIALDGLHFVLSRAALLDIFLTVFVVAAFGCVVMDRDQRRVRVLRALESGAKPGFQIRWWLLLGGLMLGCAASVKQSGAFFVPAIFLIVLIWEIGLRRTISSSAPWLHAARGVAGWLGGFTLIGFVAYIASWAGWFATDTGYNRHWLAAQGKSEPPIIGALINLWEYHKAAYGFHRGLSSHHDYQSWPWQWLLMGRPVAFYWETNQPCGAEKCAAEVLLLGTPILWWSFIPALAGLLWFGIAQRDRRAAGIGIMIAAGLLPWFWYHYDGGRTMFVFYALPAEPFLVMAVVYVLGAIMGPAPLATGDGLGIGRINSNVFFERRGIGALAIGAYVLLVAACFAYFYPIYVGESIPYEDWWARMWLGTRWV</sequence>
<keyword evidence="5 10" id="KW-0808">Transferase</keyword>
<feature type="domain" description="ArnT-like N-terminal" evidence="12">
    <location>
        <begin position="54"/>
        <end position="275"/>
    </location>
</feature>
<dbReference type="PANTHER" id="PTHR10050:SF46">
    <property type="entry name" value="PROTEIN O-MANNOSYL-TRANSFERASE 2"/>
    <property type="match status" value="1"/>
</dbReference>
<feature type="transmembrane region" description="Helical" evidence="10">
    <location>
        <begin position="153"/>
        <end position="174"/>
    </location>
</feature>
<feature type="transmembrane region" description="Helical" evidence="10">
    <location>
        <begin position="245"/>
        <end position="261"/>
    </location>
</feature>
<comment type="similarity">
    <text evidence="3 10">Belongs to the glycosyltransferase 39 family.</text>
</comment>
<feature type="transmembrane region" description="Helical" evidence="10">
    <location>
        <begin position="413"/>
        <end position="429"/>
    </location>
</feature>
<evidence type="ECO:0000259" key="13">
    <source>
        <dbReference type="Pfam" id="PF16192"/>
    </source>
</evidence>
<feature type="transmembrane region" description="Helical" evidence="10">
    <location>
        <begin position="220"/>
        <end position="239"/>
    </location>
</feature>
<evidence type="ECO:0000313" key="14">
    <source>
        <dbReference type="EMBL" id="GIJ48456.1"/>
    </source>
</evidence>
<keyword evidence="8 10" id="KW-0472">Membrane</keyword>
<evidence type="ECO:0000313" key="15">
    <source>
        <dbReference type="Proteomes" id="UP000619260"/>
    </source>
</evidence>
<dbReference type="PANTHER" id="PTHR10050">
    <property type="entry name" value="DOLICHYL-PHOSPHATE-MANNOSE--PROTEIN MANNOSYLTRANSFERASE"/>
    <property type="match status" value="1"/>
</dbReference>
<comment type="caution">
    <text evidence="14">The sequence shown here is derived from an EMBL/GenBank/DDBJ whole genome shotgun (WGS) entry which is preliminary data.</text>
</comment>
<reference evidence="14" key="1">
    <citation type="submission" date="2021-01" db="EMBL/GenBank/DDBJ databases">
        <title>Whole genome shotgun sequence of Virgisporangium aliadipatigenens NBRC 105644.</title>
        <authorList>
            <person name="Komaki H."/>
            <person name="Tamura T."/>
        </authorList>
    </citation>
    <scope>NUCLEOTIDE SEQUENCE</scope>
    <source>
        <strain evidence="14">NBRC 105644</strain>
    </source>
</reference>
<protein>
    <recommendedName>
        <fullName evidence="9 10">Polyprenol-phosphate-mannose--protein mannosyltransferase</fullName>
        <ecNumber evidence="10">2.4.1.-</ecNumber>
    </recommendedName>
</protein>
<dbReference type="InterPro" id="IPR003342">
    <property type="entry name" value="ArnT-like_N"/>
</dbReference>
<evidence type="ECO:0000256" key="2">
    <source>
        <dbReference type="ARBA" id="ARBA00004922"/>
    </source>
</evidence>
<name>A0A8J3YRD0_9ACTN</name>
<evidence type="ECO:0000256" key="6">
    <source>
        <dbReference type="ARBA" id="ARBA00022692"/>
    </source>
</evidence>
<dbReference type="InterPro" id="IPR032421">
    <property type="entry name" value="PMT_4TMC"/>
</dbReference>
<comment type="pathway">
    <text evidence="2 10">Protein modification; protein glycosylation.</text>
</comment>
<feature type="compositionally biased region" description="Pro residues" evidence="11">
    <location>
        <begin position="19"/>
        <end position="29"/>
    </location>
</feature>
<feature type="transmembrane region" description="Helical" evidence="10">
    <location>
        <begin position="45"/>
        <end position="64"/>
    </location>
</feature>
<gene>
    <name evidence="14" type="ORF">Val02_53420</name>
</gene>
<dbReference type="Pfam" id="PF02366">
    <property type="entry name" value="PMT"/>
    <property type="match status" value="1"/>
</dbReference>
<keyword evidence="15" id="KW-1185">Reference proteome</keyword>